<comment type="caution">
    <text evidence="6">The sequence shown here is derived from an EMBL/GenBank/DDBJ whole genome shotgun (WGS) entry which is preliminary data.</text>
</comment>
<accession>A0ABV6DUD0</accession>
<evidence type="ECO:0000256" key="2">
    <source>
        <dbReference type="ARBA" id="ARBA00022737"/>
    </source>
</evidence>
<dbReference type="RefSeq" id="WP_377474269.1">
    <property type="nucleotide sequence ID" value="NZ_JBHLWN010000115.1"/>
</dbReference>
<keyword evidence="7" id="KW-1185">Reference proteome</keyword>
<evidence type="ECO:0000313" key="6">
    <source>
        <dbReference type="EMBL" id="MFC0216266.1"/>
    </source>
</evidence>
<reference evidence="6 7" key="1">
    <citation type="submission" date="2024-09" db="EMBL/GenBank/DDBJ databases">
        <authorList>
            <person name="Sun Q."/>
            <person name="Mori K."/>
        </authorList>
    </citation>
    <scope>NUCLEOTIDE SEQUENCE [LARGE SCALE GENOMIC DNA]</scope>
    <source>
        <strain evidence="6 7">CCM 7759</strain>
    </source>
</reference>
<sequence>MLISASKNLLRCMLFFGIFIFLLLGLSSLVKAESVEITSVQGSIVDFDTTRILYSSNADSSLQLRNISTGQDSVISATYAQKGYVTSSGVIYITNSGVYSWKNGVTQTLLSDNMGQFSQKNGRYITFTTKQENDSIQVWVLDTTSNSLKNVSSQNGYNAKYENALLSKDGFLAYINEQGEIVFYSDGQTKKSHLNESAYPKLNLGSIVGKTLYFTKELYYTDDADVYVYSYDFQTDEYRNLIIFYDRYNDNYTEYKLTDNNYIAFSFGDRIAVSSPIGYGKSDVYENPSWSNAQIEGLSDTGDIVIKVGEKRYLGSKGQLSFVETSPYSAQILKLADGNWYYGLDTGKFYKFTPTPTSEIPTGKIKFDFNSLLVWADENADTVTVNVYRTGGSKGQISVNYTTLGDTASSWDSDFIHATGTITFADGETQKSIKVKLLDDKLKENFESFQIKLTGPQEILAAYETNRVFIVIRDND</sequence>
<dbReference type="EMBL" id="JBHLWN010000115">
    <property type="protein sequence ID" value="MFC0216266.1"/>
    <property type="molecule type" value="Genomic_DNA"/>
</dbReference>
<keyword evidence="3" id="KW-0106">Calcium</keyword>
<dbReference type="InterPro" id="IPR003644">
    <property type="entry name" value="Calx_beta"/>
</dbReference>
<evidence type="ECO:0000256" key="3">
    <source>
        <dbReference type="ARBA" id="ARBA00022837"/>
    </source>
</evidence>
<evidence type="ECO:0000256" key="4">
    <source>
        <dbReference type="ARBA" id="ARBA00023065"/>
    </source>
</evidence>
<dbReference type="Pfam" id="PF03160">
    <property type="entry name" value="Calx-beta"/>
    <property type="match status" value="1"/>
</dbReference>
<proteinExistence type="predicted"/>
<dbReference type="SMART" id="SM00237">
    <property type="entry name" value="Calx_beta"/>
    <property type="match status" value="1"/>
</dbReference>
<organism evidence="6 7">
    <name type="scientific">Paenibacillus chartarius</name>
    <dbReference type="NCBI Taxonomy" id="747481"/>
    <lineage>
        <taxon>Bacteria</taxon>
        <taxon>Bacillati</taxon>
        <taxon>Bacillota</taxon>
        <taxon>Bacilli</taxon>
        <taxon>Bacillales</taxon>
        <taxon>Paenibacillaceae</taxon>
        <taxon>Paenibacillus</taxon>
    </lineage>
</organism>
<dbReference type="Gene3D" id="2.60.40.2030">
    <property type="match status" value="1"/>
</dbReference>
<gene>
    <name evidence="6" type="ORF">ACFFK0_28105</name>
</gene>
<evidence type="ECO:0000259" key="5">
    <source>
        <dbReference type="SMART" id="SM00237"/>
    </source>
</evidence>
<keyword evidence="4" id="KW-0406">Ion transport</keyword>
<feature type="domain" description="Calx-beta" evidence="5">
    <location>
        <begin position="355"/>
        <end position="454"/>
    </location>
</feature>
<dbReference type="SUPFAM" id="SSF82171">
    <property type="entry name" value="DPP6 N-terminal domain-like"/>
    <property type="match status" value="1"/>
</dbReference>
<protein>
    <submittedName>
        <fullName evidence="6">Calx-beta domain-containing protein</fullName>
    </submittedName>
</protein>
<keyword evidence="1" id="KW-0732">Signal</keyword>
<dbReference type="Proteomes" id="UP001589776">
    <property type="component" value="Unassembled WGS sequence"/>
</dbReference>
<dbReference type="InterPro" id="IPR038081">
    <property type="entry name" value="CalX-like_sf"/>
</dbReference>
<dbReference type="PANTHER" id="PTHR11878:SF65">
    <property type="entry name" value="NA_CA-EXCHANGE PROTEIN, ISOFORM G"/>
    <property type="match status" value="1"/>
</dbReference>
<keyword evidence="4" id="KW-0813">Transport</keyword>
<dbReference type="InterPro" id="IPR051171">
    <property type="entry name" value="CaCA"/>
</dbReference>
<evidence type="ECO:0000256" key="1">
    <source>
        <dbReference type="ARBA" id="ARBA00022729"/>
    </source>
</evidence>
<evidence type="ECO:0000313" key="7">
    <source>
        <dbReference type="Proteomes" id="UP001589776"/>
    </source>
</evidence>
<keyword evidence="2" id="KW-0677">Repeat</keyword>
<name>A0ABV6DUD0_9BACL</name>
<dbReference type="SUPFAM" id="SSF141072">
    <property type="entry name" value="CalX-like"/>
    <property type="match status" value="1"/>
</dbReference>
<dbReference type="PANTHER" id="PTHR11878">
    <property type="entry name" value="SODIUM/CALCIUM EXCHANGER"/>
    <property type="match status" value="1"/>
</dbReference>